<reference evidence="9 10" key="1">
    <citation type="submission" date="2021-03" db="EMBL/GenBank/DDBJ databases">
        <title>Sequencing the genomes of 1000 actinobacteria strains.</title>
        <authorList>
            <person name="Klenk H.-P."/>
        </authorList>
    </citation>
    <scope>NUCLEOTIDE SEQUENCE [LARGE SCALE GENOMIC DNA]</scope>
    <source>
        <strain evidence="9 10">DSM 46670</strain>
    </source>
</reference>
<keyword evidence="6 7" id="KW-0472">Membrane</keyword>
<keyword evidence="5" id="KW-0406">Ion transport</keyword>
<keyword evidence="10" id="KW-1185">Reference proteome</keyword>
<feature type="transmembrane region" description="Helical" evidence="7">
    <location>
        <begin position="88"/>
        <end position="108"/>
    </location>
</feature>
<name>A0ABS4TWA9_9PSEU</name>
<dbReference type="PANTHER" id="PTHR32468:SF0">
    <property type="entry name" value="K(+)_H(+) ANTIPORTER 1"/>
    <property type="match status" value="1"/>
</dbReference>
<dbReference type="Proteomes" id="UP001519332">
    <property type="component" value="Unassembled WGS sequence"/>
</dbReference>
<dbReference type="InterPro" id="IPR038770">
    <property type="entry name" value="Na+/solute_symporter_sf"/>
</dbReference>
<feature type="transmembrane region" description="Helical" evidence="7">
    <location>
        <begin position="338"/>
        <end position="359"/>
    </location>
</feature>
<feature type="transmembrane region" description="Helical" evidence="7">
    <location>
        <begin position="293"/>
        <end position="326"/>
    </location>
</feature>
<feature type="transmembrane region" description="Helical" evidence="7">
    <location>
        <begin position="371"/>
        <end position="390"/>
    </location>
</feature>
<feature type="transmembrane region" description="Helical" evidence="7">
    <location>
        <begin position="152"/>
        <end position="178"/>
    </location>
</feature>
<comment type="subcellular location">
    <subcellularLocation>
        <location evidence="1">Membrane</location>
        <topology evidence="1">Multi-pass membrane protein</topology>
    </subcellularLocation>
</comment>
<feature type="transmembrane region" description="Helical" evidence="7">
    <location>
        <begin position="184"/>
        <end position="207"/>
    </location>
</feature>
<keyword evidence="2" id="KW-0813">Transport</keyword>
<evidence type="ECO:0000256" key="6">
    <source>
        <dbReference type="ARBA" id="ARBA00023136"/>
    </source>
</evidence>
<dbReference type="Pfam" id="PF00999">
    <property type="entry name" value="Na_H_Exchanger"/>
    <property type="match status" value="1"/>
</dbReference>
<dbReference type="EMBL" id="JAGINW010000001">
    <property type="protein sequence ID" value="MBP2328675.1"/>
    <property type="molecule type" value="Genomic_DNA"/>
</dbReference>
<evidence type="ECO:0000313" key="10">
    <source>
        <dbReference type="Proteomes" id="UP001519332"/>
    </source>
</evidence>
<feature type="domain" description="Cation/H+ exchanger transmembrane" evidence="8">
    <location>
        <begin position="76"/>
        <end position="454"/>
    </location>
</feature>
<organism evidence="9 10">
    <name type="scientific">Kibdelosporangium banguiense</name>
    <dbReference type="NCBI Taxonomy" id="1365924"/>
    <lineage>
        <taxon>Bacteria</taxon>
        <taxon>Bacillati</taxon>
        <taxon>Actinomycetota</taxon>
        <taxon>Actinomycetes</taxon>
        <taxon>Pseudonocardiales</taxon>
        <taxon>Pseudonocardiaceae</taxon>
        <taxon>Kibdelosporangium</taxon>
    </lineage>
</organism>
<feature type="transmembrane region" description="Helical" evidence="7">
    <location>
        <begin position="252"/>
        <end position="272"/>
    </location>
</feature>
<sequence>MAAGSDTAPRRGTLRAAGRLIAPYVLLVAVPGVLGVALLIGMSGSPDGTIGAVASGSDVVPKLLFALPVIFLACRLIAALFRRVGQPAVIGEIVAGVLLGPSLLGWLWPAAYQWILPDRLVPALDVLSQLGLVLFMFGIGHQLDPGALRRRVGAALLVSHVSIAIPFLSGILLALALYPSVGGGVGLIAFALFFAAALSITAFPVLARILTDRQMDHTPLASLALTCAAIDDVTAWCLLALVTAVAQGHSMGGTLVTVGLSLAFFVLMIWLVRPLLARLLGTGGRPGLIRDDAAVLVLLLGGLMLSALATDAIGIHAIFGAFLFGLITPRDHPAVTRIVQQLRAVTMGLLLPLFFVFTGIHTRFGLMRGSWALWGWCALIIVVAVLAKWVGSTVAARVSGIDRRSAWSLGALMNCRGLTELVVLNIGLSLGVISQTVFTMLVLMTLVSTVMTAPALSIIERVGRRRQTVPASAPEENPR</sequence>
<evidence type="ECO:0000256" key="2">
    <source>
        <dbReference type="ARBA" id="ARBA00022448"/>
    </source>
</evidence>
<gene>
    <name evidence="9" type="ORF">JOF56_009060</name>
</gene>
<feature type="transmembrane region" description="Helical" evidence="7">
    <location>
        <begin position="437"/>
        <end position="459"/>
    </location>
</feature>
<feature type="transmembrane region" description="Helical" evidence="7">
    <location>
        <begin position="63"/>
        <end position="81"/>
    </location>
</feature>
<evidence type="ECO:0000313" key="9">
    <source>
        <dbReference type="EMBL" id="MBP2328675.1"/>
    </source>
</evidence>
<evidence type="ECO:0000256" key="3">
    <source>
        <dbReference type="ARBA" id="ARBA00022692"/>
    </source>
</evidence>
<evidence type="ECO:0000256" key="4">
    <source>
        <dbReference type="ARBA" id="ARBA00022989"/>
    </source>
</evidence>
<accession>A0ABS4TWA9</accession>
<keyword evidence="4 7" id="KW-1133">Transmembrane helix</keyword>
<evidence type="ECO:0000256" key="5">
    <source>
        <dbReference type="ARBA" id="ARBA00023065"/>
    </source>
</evidence>
<dbReference type="Gene3D" id="1.20.1530.20">
    <property type="match status" value="1"/>
</dbReference>
<dbReference type="InterPro" id="IPR050794">
    <property type="entry name" value="CPA2_transporter"/>
</dbReference>
<dbReference type="InterPro" id="IPR006153">
    <property type="entry name" value="Cation/H_exchanger_TM"/>
</dbReference>
<evidence type="ECO:0000256" key="1">
    <source>
        <dbReference type="ARBA" id="ARBA00004141"/>
    </source>
</evidence>
<feature type="transmembrane region" description="Helical" evidence="7">
    <location>
        <begin position="219"/>
        <end position="246"/>
    </location>
</feature>
<dbReference type="PANTHER" id="PTHR32468">
    <property type="entry name" value="CATION/H + ANTIPORTER"/>
    <property type="match status" value="1"/>
</dbReference>
<comment type="caution">
    <text evidence="9">The sequence shown here is derived from an EMBL/GenBank/DDBJ whole genome shotgun (WGS) entry which is preliminary data.</text>
</comment>
<feature type="transmembrane region" description="Helical" evidence="7">
    <location>
        <begin position="120"/>
        <end position="140"/>
    </location>
</feature>
<dbReference type="RefSeq" id="WP_209645620.1">
    <property type="nucleotide sequence ID" value="NZ_JAGINW010000001.1"/>
</dbReference>
<protein>
    <submittedName>
        <fullName evidence="9">Kef-type K+ transport system membrane component KefB</fullName>
    </submittedName>
</protein>
<keyword evidence="3 7" id="KW-0812">Transmembrane</keyword>
<evidence type="ECO:0000259" key="8">
    <source>
        <dbReference type="Pfam" id="PF00999"/>
    </source>
</evidence>
<feature type="transmembrane region" description="Helical" evidence="7">
    <location>
        <begin position="21"/>
        <end position="43"/>
    </location>
</feature>
<evidence type="ECO:0000256" key="7">
    <source>
        <dbReference type="SAM" id="Phobius"/>
    </source>
</evidence>
<proteinExistence type="predicted"/>